<evidence type="ECO:0000313" key="2">
    <source>
        <dbReference type="EMBL" id="KAH7567607.1"/>
    </source>
</evidence>
<keyword evidence="3" id="KW-1185">Reference proteome</keyword>
<dbReference type="PANTHER" id="PTHR48100">
    <property type="entry name" value="BROAD-SPECIFICITY PHOSPHATASE YOR283W-RELATED"/>
    <property type="match status" value="1"/>
</dbReference>
<dbReference type="InterPro" id="IPR050275">
    <property type="entry name" value="PGM_Phosphatase"/>
</dbReference>
<dbReference type="Gene3D" id="3.40.50.1240">
    <property type="entry name" value="Phosphoglycerate mutase-like"/>
    <property type="match status" value="1"/>
</dbReference>
<dbReference type="SMART" id="SM00855">
    <property type="entry name" value="PGAM"/>
    <property type="match status" value="1"/>
</dbReference>
<comment type="similarity">
    <text evidence="1">Belongs to the phosphoglycerate mutase family.</text>
</comment>
<organism evidence="2 3">
    <name type="scientific">Xanthoceras sorbifolium</name>
    <dbReference type="NCBI Taxonomy" id="99658"/>
    <lineage>
        <taxon>Eukaryota</taxon>
        <taxon>Viridiplantae</taxon>
        <taxon>Streptophyta</taxon>
        <taxon>Embryophyta</taxon>
        <taxon>Tracheophyta</taxon>
        <taxon>Spermatophyta</taxon>
        <taxon>Magnoliopsida</taxon>
        <taxon>eudicotyledons</taxon>
        <taxon>Gunneridae</taxon>
        <taxon>Pentapetalae</taxon>
        <taxon>rosids</taxon>
        <taxon>malvids</taxon>
        <taxon>Sapindales</taxon>
        <taxon>Sapindaceae</taxon>
        <taxon>Xanthoceroideae</taxon>
        <taxon>Xanthoceras</taxon>
    </lineage>
</organism>
<dbReference type="InterPro" id="IPR001345">
    <property type="entry name" value="PG/BPGM_mutase_AS"/>
</dbReference>
<reference evidence="2 3" key="1">
    <citation type="submission" date="2021-02" db="EMBL/GenBank/DDBJ databases">
        <title>Plant Genome Project.</title>
        <authorList>
            <person name="Zhang R.-G."/>
        </authorList>
    </citation>
    <scope>NUCLEOTIDE SEQUENCE [LARGE SCALE GENOMIC DNA]</scope>
    <source>
        <tissue evidence="2">Leaves</tissue>
    </source>
</reference>
<evidence type="ECO:0008006" key="4">
    <source>
        <dbReference type="Google" id="ProtNLM"/>
    </source>
</evidence>
<dbReference type="PANTHER" id="PTHR48100:SF19">
    <property type="entry name" value="PHOSPHOGLYCERATE MUTASE FAMILY PROTEIN"/>
    <property type="match status" value="1"/>
</dbReference>
<protein>
    <recommendedName>
        <fullName evidence="4">Phosphoglycerate mutase-like protein 1</fullName>
    </recommendedName>
</protein>
<sequence>MDTTATQFLYSPQNCKILHMVRHGQGVHNVEAEKNVDALLSPELFDAPMSSLGWQQVFELRKRVHASRLLNRVELVVTSPLLRTMQTAVGVFGNEGHIYGSSDVDSVMAANERNYSSQNAISTLNYPPIVASELCRDRLHKNLYWEFVHVTRGEASASVSLFFQKLTSLRQMDGEEDELWYLYPDAREPYEDIAAREIQFLKWLWTRPEKEIVVVSHGVVLQHILYVLENDCDPSVKTQLCRRFNNCELRSVVIVNKR</sequence>
<dbReference type="InterPro" id="IPR013078">
    <property type="entry name" value="His_Pase_superF_clade-1"/>
</dbReference>
<gene>
    <name evidence="2" type="ORF">JRO89_XS07G0102300</name>
</gene>
<dbReference type="SUPFAM" id="SSF53254">
    <property type="entry name" value="Phosphoglycerate mutase-like"/>
    <property type="match status" value="1"/>
</dbReference>
<evidence type="ECO:0000256" key="1">
    <source>
        <dbReference type="ARBA" id="ARBA00038362"/>
    </source>
</evidence>
<accession>A0ABQ8HTG0</accession>
<dbReference type="EMBL" id="JAFEMO010000007">
    <property type="protein sequence ID" value="KAH7567607.1"/>
    <property type="molecule type" value="Genomic_DNA"/>
</dbReference>
<name>A0ABQ8HTG0_9ROSI</name>
<proteinExistence type="inferred from homology"/>
<dbReference type="PIRSF" id="PIRSF000709">
    <property type="entry name" value="6PFK_2-Ptase"/>
    <property type="match status" value="1"/>
</dbReference>
<dbReference type="Proteomes" id="UP000827721">
    <property type="component" value="Unassembled WGS sequence"/>
</dbReference>
<dbReference type="CDD" id="cd07067">
    <property type="entry name" value="HP_PGM_like"/>
    <property type="match status" value="1"/>
</dbReference>
<comment type="caution">
    <text evidence="2">The sequence shown here is derived from an EMBL/GenBank/DDBJ whole genome shotgun (WGS) entry which is preliminary data.</text>
</comment>
<dbReference type="PROSITE" id="PS00175">
    <property type="entry name" value="PG_MUTASE"/>
    <property type="match status" value="1"/>
</dbReference>
<dbReference type="InterPro" id="IPR029033">
    <property type="entry name" value="His_PPase_superfam"/>
</dbReference>
<evidence type="ECO:0000313" key="3">
    <source>
        <dbReference type="Proteomes" id="UP000827721"/>
    </source>
</evidence>